<dbReference type="InterPro" id="IPR038324">
    <property type="entry name" value="Rpb4/RPC9_sf"/>
</dbReference>
<comment type="caution">
    <text evidence="6">The sequence shown here is derived from an EMBL/GenBank/DDBJ whole genome shotgun (WGS) entry which is preliminary data.</text>
</comment>
<feature type="compositionally biased region" description="Polar residues" evidence="4">
    <location>
        <begin position="1"/>
        <end position="11"/>
    </location>
</feature>
<feature type="domain" description="RNA polymerase Rpb4/RPC9 core" evidence="5">
    <location>
        <begin position="28"/>
        <end position="145"/>
    </location>
</feature>
<evidence type="ECO:0000256" key="3">
    <source>
        <dbReference type="ARBA" id="ARBA00025724"/>
    </source>
</evidence>
<gene>
    <name evidence="6" type="ORF">PGQ11_003623</name>
</gene>
<dbReference type="EMBL" id="JAPCWZ010000003">
    <property type="protein sequence ID" value="KAK8873109.1"/>
    <property type="molecule type" value="Genomic_DNA"/>
</dbReference>
<keyword evidence="2" id="KW-0539">Nucleus</keyword>
<comment type="similarity">
    <text evidence="3">Belongs to the eukaryotic RPB4 RNA polymerase subunit family.</text>
</comment>
<evidence type="ECO:0000256" key="4">
    <source>
        <dbReference type="SAM" id="MobiDB-lite"/>
    </source>
</evidence>
<evidence type="ECO:0000313" key="7">
    <source>
        <dbReference type="Proteomes" id="UP001390339"/>
    </source>
</evidence>
<dbReference type="SUPFAM" id="SSF47819">
    <property type="entry name" value="HRDC-like"/>
    <property type="match status" value="1"/>
</dbReference>
<reference evidence="6 7" key="1">
    <citation type="journal article" date="2024" name="IMA Fungus">
        <title>Apiospora arundinis, a panoply of carbohydrate-active enzymes and secondary metabolites.</title>
        <authorList>
            <person name="Sorensen T."/>
            <person name="Petersen C."/>
            <person name="Muurmann A.T."/>
            <person name="Christiansen J.V."/>
            <person name="Brundto M.L."/>
            <person name="Overgaard C.K."/>
            <person name="Boysen A.T."/>
            <person name="Wollenberg R.D."/>
            <person name="Larsen T.O."/>
            <person name="Sorensen J.L."/>
            <person name="Nielsen K.L."/>
            <person name="Sondergaard T.E."/>
        </authorList>
    </citation>
    <scope>NUCLEOTIDE SEQUENCE [LARGE SCALE GENOMIC DNA]</scope>
    <source>
        <strain evidence="6 7">AAU 773</strain>
    </source>
</reference>
<evidence type="ECO:0000256" key="2">
    <source>
        <dbReference type="ARBA" id="ARBA00023242"/>
    </source>
</evidence>
<dbReference type="InterPro" id="IPR010997">
    <property type="entry name" value="HRDC-like_sf"/>
</dbReference>
<protein>
    <submittedName>
        <fullName evidence="6">HRDC-like protein</fullName>
    </submittedName>
</protein>
<organism evidence="6 7">
    <name type="scientific">Apiospora arundinis</name>
    <dbReference type="NCBI Taxonomy" id="335852"/>
    <lineage>
        <taxon>Eukaryota</taxon>
        <taxon>Fungi</taxon>
        <taxon>Dikarya</taxon>
        <taxon>Ascomycota</taxon>
        <taxon>Pezizomycotina</taxon>
        <taxon>Sordariomycetes</taxon>
        <taxon>Xylariomycetidae</taxon>
        <taxon>Amphisphaeriales</taxon>
        <taxon>Apiosporaceae</taxon>
        <taxon>Apiospora</taxon>
    </lineage>
</organism>
<keyword evidence="7" id="KW-1185">Reference proteome</keyword>
<comment type="subcellular location">
    <subcellularLocation>
        <location evidence="1">Nucleus</location>
    </subcellularLocation>
</comment>
<dbReference type="Pfam" id="PF03874">
    <property type="entry name" value="RNA_pol_Rpb4"/>
    <property type="match status" value="1"/>
</dbReference>
<dbReference type="PANTHER" id="PTHR21297">
    <property type="entry name" value="DNA-DIRECTED RNA POLYMERASE II"/>
    <property type="match status" value="1"/>
</dbReference>
<dbReference type="Proteomes" id="UP001390339">
    <property type="component" value="Unassembled WGS sequence"/>
</dbReference>
<evidence type="ECO:0000256" key="1">
    <source>
        <dbReference type="ARBA" id="ARBA00004123"/>
    </source>
</evidence>
<dbReference type="SMART" id="SM00657">
    <property type="entry name" value="RPOL4c"/>
    <property type="match status" value="1"/>
</dbReference>
<sequence>MSSAHQQTSRTKPVPAGNEEASSELHLGEFQDVDTLSLSEASLLLNAISQNRRKGNGEVHETEMLSKTIDYLDAFSRFKNKENVEAVERLLGAYPQFHKFERAQLGSLCCDNAEEAKTLIPSLQDKISDNELDDLLNEVSKFMNQ</sequence>
<feature type="region of interest" description="Disordered" evidence="4">
    <location>
        <begin position="1"/>
        <end position="23"/>
    </location>
</feature>
<proteinExistence type="inferred from homology"/>
<dbReference type="InterPro" id="IPR045222">
    <property type="entry name" value="Rpb4-like"/>
</dbReference>
<dbReference type="InterPro" id="IPR006590">
    <property type="entry name" value="RNA_pol_Rpb4/RPC9_core"/>
</dbReference>
<accession>A0ABR2J5Q5</accession>
<evidence type="ECO:0000313" key="6">
    <source>
        <dbReference type="EMBL" id="KAK8873109.1"/>
    </source>
</evidence>
<name>A0ABR2J5Q5_9PEZI</name>
<evidence type="ECO:0000259" key="5">
    <source>
        <dbReference type="SMART" id="SM00657"/>
    </source>
</evidence>
<dbReference type="InterPro" id="IPR005574">
    <property type="entry name" value="Rpb4/RPC9"/>
</dbReference>
<dbReference type="Gene3D" id="1.20.1250.40">
    <property type="match status" value="1"/>
</dbReference>